<dbReference type="Proteomes" id="UP001480595">
    <property type="component" value="Unassembled WGS sequence"/>
</dbReference>
<organism evidence="2 3">
    <name type="scientific">Apiospora phragmitis</name>
    <dbReference type="NCBI Taxonomy" id="2905665"/>
    <lineage>
        <taxon>Eukaryota</taxon>
        <taxon>Fungi</taxon>
        <taxon>Dikarya</taxon>
        <taxon>Ascomycota</taxon>
        <taxon>Pezizomycotina</taxon>
        <taxon>Sordariomycetes</taxon>
        <taxon>Xylariomycetidae</taxon>
        <taxon>Amphisphaeriales</taxon>
        <taxon>Apiosporaceae</taxon>
        <taxon>Apiospora</taxon>
    </lineage>
</organism>
<feature type="region of interest" description="Disordered" evidence="1">
    <location>
        <begin position="103"/>
        <end position="125"/>
    </location>
</feature>
<comment type="caution">
    <text evidence="2">The sequence shown here is derived from an EMBL/GenBank/DDBJ whole genome shotgun (WGS) entry which is preliminary data.</text>
</comment>
<name>A0ABR1UQR5_9PEZI</name>
<dbReference type="RefSeq" id="XP_066714522.1">
    <property type="nucleotide sequence ID" value="XM_066859035.1"/>
</dbReference>
<protein>
    <submittedName>
        <fullName evidence="2">Uncharacterized protein</fullName>
    </submittedName>
</protein>
<dbReference type="GeneID" id="92092098"/>
<sequence length="125" mass="14461">MVIIGLWPQSRKRRDKKRRRLSSHKLWHTPELSDRTLAWLRNDLARAEEEEELTRVLHDSSLTSIKTIMATKAVSTTTMVVTVLPQAGTLDEEALEGTRKTLMGRRRAGRAEEDHHHRWAEGEDI</sequence>
<keyword evidence="3" id="KW-1185">Reference proteome</keyword>
<gene>
    <name evidence="2" type="ORF">PG994_007626</name>
</gene>
<feature type="compositionally biased region" description="Basic and acidic residues" evidence="1">
    <location>
        <begin position="109"/>
        <end position="125"/>
    </location>
</feature>
<proteinExistence type="predicted"/>
<evidence type="ECO:0000313" key="2">
    <source>
        <dbReference type="EMBL" id="KAK8061260.1"/>
    </source>
</evidence>
<reference evidence="2 3" key="1">
    <citation type="submission" date="2023-01" db="EMBL/GenBank/DDBJ databases">
        <title>Analysis of 21 Apiospora genomes using comparative genomics revels a genus with tremendous synthesis potential of carbohydrate active enzymes and secondary metabolites.</title>
        <authorList>
            <person name="Sorensen T."/>
        </authorList>
    </citation>
    <scope>NUCLEOTIDE SEQUENCE [LARGE SCALE GENOMIC DNA]</scope>
    <source>
        <strain evidence="2 3">CBS 135458</strain>
    </source>
</reference>
<dbReference type="EMBL" id="JAQQWL010000008">
    <property type="protein sequence ID" value="KAK8061260.1"/>
    <property type="molecule type" value="Genomic_DNA"/>
</dbReference>
<evidence type="ECO:0000313" key="3">
    <source>
        <dbReference type="Proteomes" id="UP001480595"/>
    </source>
</evidence>
<evidence type="ECO:0000256" key="1">
    <source>
        <dbReference type="SAM" id="MobiDB-lite"/>
    </source>
</evidence>
<accession>A0ABR1UQR5</accession>